<reference evidence="2 3" key="1">
    <citation type="submission" date="2024-03" db="EMBL/GenBank/DDBJ databases">
        <title>Draft genome sequence of Pseudonocardia nematodicida JCM 31783.</title>
        <authorList>
            <person name="Butdee W."/>
            <person name="Duangmal K."/>
        </authorList>
    </citation>
    <scope>NUCLEOTIDE SEQUENCE [LARGE SCALE GENOMIC DNA]</scope>
    <source>
        <strain evidence="2 3">JCM 31783</strain>
    </source>
</reference>
<dbReference type="EMBL" id="JBEDNQ010000003">
    <property type="protein sequence ID" value="MEQ3550488.1"/>
    <property type="molecule type" value="Genomic_DNA"/>
</dbReference>
<proteinExistence type="predicted"/>
<dbReference type="Proteomes" id="UP001494902">
    <property type="component" value="Unassembled WGS sequence"/>
</dbReference>
<evidence type="ECO:0000313" key="3">
    <source>
        <dbReference type="Proteomes" id="UP001494902"/>
    </source>
</evidence>
<dbReference type="PANTHER" id="PTHR23026:SF123">
    <property type="entry name" value="NAD(P)H NITROREDUCTASE RV3131-RELATED"/>
    <property type="match status" value="1"/>
</dbReference>
<dbReference type="RefSeq" id="WP_349297569.1">
    <property type="nucleotide sequence ID" value="NZ_JBEDNQ010000003.1"/>
</dbReference>
<feature type="domain" description="Nitroreductase" evidence="1">
    <location>
        <begin position="70"/>
        <end position="149"/>
    </location>
</feature>
<gene>
    <name evidence="2" type="ORF">WIS52_08400</name>
</gene>
<organism evidence="2 3">
    <name type="scientific">Pseudonocardia nematodicida</name>
    <dbReference type="NCBI Taxonomy" id="1206997"/>
    <lineage>
        <taxon>Bacteria</taxon>
        <taxon>Bacillati</taxon>
        <taxon>Actinomycetota</taxon>
        <taxon>Actinomycetes</taxon>
        <taxon>Pseudonocardiales</taxon>
        <taxon>Pseudonocardiaceae</taxon>
        <taxon>Pseudonocardia</taxon>
    </lineage>
</organism>
<name>A0ABV1KAU2_9PSEU</name>
<dbReference type="PANTHER" id="PTHR23026">
    <property type="entry name" value="NADPH NITROREDUCTASE"/>
    <property type="match status" value="1"/>
</dbReference>
<keyword evidence="3" id="KW-1185">Reference proteome</keyword>
<evidence type="ECO:0000259" key="1">
    <source>
        <dbReference type="Pfam" id="PF00881"/>
    </source>
</evidence>
<dbReference type="SUPFAM" id="SSF55469">
    <property type="entry name" value="FMN-dependent nitroreductase-like"/>
    <property type="match status" value="1"/>
</dbReference>
<dbReference type="Gene3D" id="3.40.109.10">
    <property type="entry name" value="NADH Oxidase"/>
    <property type="match status" value="1"/>
</dbReference>
<protein>
    <submittedName>
        <fullName evidence="2">Nitroreductase family protein</fullName>
    </submittedName>
</protein>
<dbReference type="InterPro" id="IPR000415">
    <property type="entry name" value="Nitroreductase-like"/>
</dbReference>
<dbReference type="InterPro" id="IPR050627">
    <property type="entry name" value="Nitroreductase/BluB"/>
</dbReference>
<feature type="domain" description="Nitroreductase" evidence="1">
    <location>
        <begin position="18"/>
        <end position="65"/>
    </location>
</feature>
<dbReference type="Pfam" id="PF00881">
    <property type="entry name" value="Nitroreductase"/>
    <property type="match status" value="2"/>
</dbReference>
<accession>A0ABV1KAU2</accession>
<sequence length="174" mass="18623">MSDPDLAVLRRLAGAPAVRTFDDRPVPPETVRALVDVVRRTGSARNRQPWRFVAVTDPQVRHALGRLGAYAQHLADAPCVVALLAADDGRRDTAFDVGRAGQTFTLAATAAGLGCCPATLYPEDNVDRARGLLRAPPGWTPTHCFSLGHPAPPPPGRSAVPRGRLPVDDLLTWI</sequence>
<evidence type="ECO:0000313" key="2">
    <source>
        <dbReference type="EMBL" id="MEQ3550488.1"/>
    </source>
</evidence>
<dbReference type="InterPro" id="IPR029479">
    <property type="entry name" value="Nitroreductase"/>
</dbReference>
<comment type="caution">
    <text evidence="2">The sequence shown here is derived from an EMBL/GenBank/DDBJ whole genome shotgun (WGS) entry which is preliminary data.</text>
</comment>
<dbReference type="CDD" id="cd02062">
    <property type="entry name" value="Nitro_FMN_reductase"/>
    <property type="match status" value="1"/>
</dbReference>